<evidence type="ECO:0000313" key="3">
    <source>
        <dbReference type="Proteomes" id="UP001221757"/>
    </source>
</evidence>
<proteinExistence type="predicted"/>
<accession>A0AAD7D946</accession>
<dbReference type="Proteomes" id="UP001221757">
    <property type="component" value="Unassembled WGS sequence"/>
</dbReference>
<dbReference type="AlphaFoldDB" id="A0AAD7D946"/>
<keyword evidence="3" id="KW-1185">Reference proteome</keyword>
<feature type="chain" id="PRO_5042095569" evidence="1">
    <location>
        <begin position="21"/>
        <end position="285"/>
    </location>
</feature>
<keyword evidence="1" id="KW-0732">Signal</keyword>
<organism evidence="2 3">
    <name type="scientific">Mycena rosella</name>
    <name type="common">Pink bonnet</name>
    <name type="synonym">Agaricus rosellus</name>
    <dbReference type="NCBI Taxonomy" id="1033263"/>
    <lineage>
        <taxon>Eukaryota</taxon>
        <taxon>Fungi</taxon>
        <taxon>Dikarya</taxon>
        <taxon>Basidiomycota</taxon>
        <taxon>Agaricomycotina</taxon>
        <taxon>Agaricomycetes</taxon>
        <taxon>Agaricomycetidae</taxon>
        <taxon>Agaricales</taxon>
        <taxon>Marasmiineae</taxon>
        <taxon>Mycenaceae</taxon>
        <taxon>Mycena</taxon>
    </lineage>
</organism>
<protein>
    <submittedName>
        <fullName evidence="2">Uncharacterized protein</fullName>
    </submittedName>
</protein>
<feature type="signal peptide" evidence="1">
    <location>
        <begin position="1"/>
        <end position="20"/>
    </location>
</feature>
<sequence>MRASTAATLLVGLLAPFTLAAPTAETALTPGGFRVAANIHQIPSGGSLAHVGSEVHVFSANGTVVHKVTPAATKVKAAVSPEATGWVAYASWLNTGSSPISSFTTTWKVPAVPAANHGQTVFLFNSIEPNSGDAILQPVLQFGPSAAGGGSFWALATWYLVGDQTFFTTPVRTTAGSTLNGVITLTSSSGSLFNYNSAFSNVAGTTLTVTGAAQLTWATETLEAYAVTSASDYPTGSTVFSGINLKLASGAVPTVAWSHVSDTADGLTTTVNTNGATNAQITIAY</sequence>
<name>A0AAD7D946_MYCRO</name>
<dbReference type="EMBL" id="JARKIE010000101">
    <property type="protein sequence ID" value="KAJ7685958.1"/>
    <property type="molecule type" value="Genomic_DNA"/>
</dbReference>
<evidence type="ECO:0000256" key="1">
    <source>
        <dbReference type="SAM" id="SignalP"/>
    </source>
</evidence>
<reference evidence="2" key="1">
    <citation type="submission" date="2023-03" db="EMBL/GenBank/DDBJ databases">
        <title>Massive genome expansion in bonnet fungi (Mycena s.s.) driven by repeated elements and novel gene families across ecological guilds.</title>
        <authorList>
            <consortium name="Lawrence Berkeley National Laboratory"/>
            <person name="Harder C.B."/>
            <person name="Miyauchi S."/>
            <person name="Viragh M."/>
            <person name="Kuo A."/>
            <person name="Thoen E."/>
            <person name="Andreopoulos B."/>
            <person name="Lu D."/>
            <person name="Skrede I."/>
            <person name="Drula E."/>
            <person name="Henrissat B."/>
            <person name="Morin E."/>
            <person name="Kohler A."/>
            <person name="Barry K."/>
            <person name="LaButti K."/>
            <person name="Morin E."/>
            <person name="Salamov A."/>
            <person name="Lipzen A."/>
            <person name="Mereny Z."/>
            <person name="Hegedus B."/>
            <person name="Baldrian P."/>
            <person name="Stursova M."/>
            <person name="Weitz H."/>
            <person name="Taylor A."/>
            <person name="Grigoriev I.V."/>
            <person name="Nagy L.G."/>
            <person name="Martin F."/>
            <person name="Kauserud H."/>
        </authorList>
    </citation>
    <scope>NUCLEOTIDE SEQUENCE</scope>
    <source>
        <strain evidence="2">CBHHK067</strain>
    </source>
</reference>
<evidence type="ECO:0000313" key="2">
    <source>
        <dbReference type="EMBL" id="KAJ7685958.1"/>
    </source>
</evidence>
<comment type="caution">
    <text evidence="2">The sequence shown here is derived from an EMBL/GenBank/DDBJ whole genome shotgun (WGS) entry which is preliminary data.</text>
</comment>
<gene>
    <name evidence="2" type="ORF">B0H17DRAFT_1204640</name>
</gene>